<feature type="repeat" description="HEAT" evidence="2">
    <location>
        <begin position="276"/>
        <end position="314"/>
    </location>
</feature>
<dbReference type="GO" id="GO:1902903">
    <property type="term" value="P:regulation of supramolecular fiber organization"/>
    <property type="evidence" value="ECO:0007669"/>
    <property type="project" value="UniProtKB-ARBA"/>
</dbReference>
<protein>
    <recommendedName>
        <fullName evidence="3">TOG domain-containing protein</fullName>
    </recommendedName>
</protein>
<dbReference type="GO" id="GO:0000776">
    <property type="term" value="C:kinetochore"/>
    <property type="evidence" value="ECO:0007669"/>
    <property type="project" value="TreeGrafter"/>
</dbReference>
<dbReference type="GO" id="GO:0005876">
    <property type="term" value="C:spindle microtubule"/>
    <property type="evidence" value="ECO:0007669"/>
    <property type="project" value="TreeGrafter"/>
</dbReference>
<sequence>SRTSVNQTSPVDRLDDPIDPFSLRGCLIKGSPSVSSTSHEPVNLHHVAQELPVIHTENENYARVLTPRDCNGKGKDTIDSGNLKKDSTFVSSSLQNKDYGESMRKILDSLKPFSEDPLMQSRLPLTEEEKKSALYTLRELVQDASTATLLDHFKSLLRILLGLLSVNSGPIKSLVLVVLSEMLKRRSLTDHFNNYVELLILKMFHIYRDPCKEVQRSAESCIIDMSTLFNPEMVIRVLAPLITTEPIPVNLISIKMLTRLIEARGRHPVQQYLPDLMPGLVQAYDNEDSSVRKSAVFCMVALHIAVGDEALKPYLASLNGSKLKLLNVYIRRAQHSSPPATPRCQGSNMLCYT</sequence>
<dbReference type="SUPFAM" id="SSF48371">
    <property type="entry name" value="ARM repeat"/>
    <property type="match status" value="1"/>
</dbReference>
<dbReference type="InterPro" id="IPR011989">
    <property type="entry name" value="ARM-like"/>
</dbReference>
<dbReference type="GO" id="GO:0045180">
    <property type="term" value="C:basal cortex"/>
    <property type="evidence" value="ECO:0007669"/>
    <property type="project" value="TreeGrafter"/>
</dbReference>
<dbReference type="InterPro" id="IPR016024">
    <property type="entry name" value="ARM-type_fold"/>
</dbReference>
<proteinExistence type="predicted"/>
<dbReference type="GO" id="GO:0031110">
    <property type="term" value="P:regulation of microtubule polymerization or depolymerization"/>
    <property type="evidence" value="ECO:0007669"/>
    <property type="project" value="UniProtKB-ARBA"/>
</dbReference>
<dbReference type="GO" id="GO:0005881">
    <property type="term" value="C:cytoplasmic microtubule"/>
    <property type="evidence" value="ECO:0007669"/>
    <property type="project" value="TreeGrafter"/>
</dbReference>
<feature type="non-terminal residue" evidence="4">
    <location>
        <position position="1"/>
    </location>
</feature>
<name>A0A1B6EFM6_9HEMI</name>
<dbReference type="InterPro" id="IPR021133">
    <property type="entry name" value="HEAT_type_2"/>
</dbReference>
<dbReference type="PANTHER" id="PTHR21567">
    <property type="entry name" value="CLASP"/>
    <property type="match status" value="1"/>
</dbReference>
<dbReference type="GO" id="GO:0090307">
    <property type="term" value="P:mitotic spindle assembly"/>
    <property type="evidence" value="ECO:0007669"/>
    <property type="project" value="TreeGrafter"/>
</dbReference>
<dbReference type="Gene3D" id="1.25.10.10">
    <property type="entry name" value="Leucine-rich Repeat Variant"/>
    <property type="match status" value="1"/>
</dbReference>
<evidence type="ECO:0000259" key="3">
    <source>
        <dbReference type="SMART" id="SM01349"/>
    </source>
</evidence>
<organism evidence="4">
    <name type="scientific">Clastoptera arizonana</name>
    <name type="common">Arizona spittle bug</name>
    <dbReference type="NCBI Taxonomy" id="38151"/>
    <lineage>
        <taxon>Eukaryota</taxon>
        <taxon>Metazoa</taxon>
        <taxon>Ecdysozoa</taxon>
        <taxon>Arthropoda</taxon>
        <taxon>Hexapoda</taxon>
        <taxon>Insecta</taxon>
        <taxon>Pterygota</taxon>
        <taxon>Neoptera</taxon>
        <taxon>Paraneoptera</taxon>
        <taxon>Hemiptera</taxon>
        <taxon>Auchenorrhyncha</taxon>
        <taxon>Cercopoidea</taxon>
        <taxon>Clastopteridae</taxon>
        <taxon>Clastoptera</taxon>
    </lineage>
</organism>
<dbReference type="AlphaFoldDB" id="A0A1B6EFM6"/>
<dbReference type="SMART" id="SM01349">
    <property type="entry name" value="TOG"/>
    <property type="match status" value="1"/>
</dbReference>
<evidence type="ECO:0000313" key="4">
    <source>
        <dbReference type="EMBL" id="JAS36691.1"/>
    </source>
</evidence>
<accession>A0A1B6EFM6</accession>
<dbReference type="PANTHER" id="PTHR21567:SF9">
    <property type="entry name" value="CLIP-ASSOCIATING PROTEIN"/>
    <property type="match status" value="1"/>
</dbReference>
<feature type="domain" description="TOG" evidence="3">
    <location>
        <begin position="109"/>
        <end position="339"/>
    </location>
</feature>
<dbReference type="InterPro" id="IPR034085">
    <property type="entry name" value="TOG"/>
</dbReference>
<dbReference type="PROSITE" id="PS50077">
    <property type="entry name" value="HEAT_REPEAT"/>
    <property type="match status" value="1"/>
</dbReference>
<dbReference type="GO" id="GO:0040001">
    <property type="term" value="P:establishment of mitotic spindle localization"/>
    <property type="evidence" value="ECO:0007669"/>
    <property type="project" value="TreeGrafter"/>
</dbReference>
<dbReference type="GO" id="GO:0005815">
    <property type="term" value="C:microtubule organizing center"/>
    <property type="evidence" value="ECO:0007669"/>
    <property type="project" value="TreeGrafter"/>
</dbReference>
<dbReference type="EMBL" id="GEDC01000607">
    <property type="protein sequence ID" value="JAS36691.1"/>
    <property type="molecule type" value="Transcribed_RNA"/>
</dbReference>
<evidence type="ECO:0000256" key="2">
    <source>
        <dbReference type="PROSITE-ProRule" id="PRU00103"/>
    </source>
</evidence>
<reference evidence="4" key="1">
    <citation type="submission" date="2015-12" db="EMBL/GenBank/DDBJ databases">
        <title>De novo transcriptome assembly of four potential Pierce s Disease insect vectors from Arizona vineyards.</title>
        <authorList>
            <person name="Tassone E.E."/>
        </authorList>
    </citation>
    <scope>NUCLEOTIDE SEQUENCE</scope>
</reference>
<gene>
    <name evidence="4" type="ORF">g.35599</name>
</gene>
<dbReference type="GO" id="GO:0008017">
    <property type="term" value="F:microtubule binding"/>
    <property type="evidence" value="ECO:0007669"/>
    <property type="project" value="TreeGrafter"/>
</dbReference>
<dbReference type="GO" id="GO:0072686">
    <property type="term" value="C:mitotic spindle"/>
    <property type="evidence" value="ECO:0007669"/>
    <property type="project" value="TreeGrafter"/>
</dbReference>
<keyword evidence="1" id="KW-0677">Repeat</keyword>
<evidence type="ECO:0000256" key="1">
    <source>
        <dbReference type="ARBA" id="ARBA00022737"/>
    </source>
</evidence>